<keyword evidence="2" id="KW-1185">Reference proteome</keyword>
<sequence>MIQAELEGMPEPSVLRAHASDGVVLVTCGRTLLYRYEAGDTGIRNLAVVALTDAAGGSMRSRCSS</sequence>
<dbReference type="EMBL" id="VCQV01000073">
    <property type="protein sequence ID" value="TWP32471.1"/>
    <property type="molecule type" value="Genomic_DNA"/>
</dbReference>
<dbReference type="AlphaFoldDB" id="A0A563DRA1"/>
<evidence type="ECO:0000313" key="2">
    <source>
        <dbReference type="Proteomes" id="UP000320244"/>
    </source>
</evidence>
<gene>
    <name evidence="1" type="ORF">FGL98_24145</name>
</gene>
<protein>
    <submittedName>
        <fullName evidence="1">Uncharacterized protein</fullName>
    </submittedName>
</protein>
<dbReference type="Proteomes" id="UP000320244">
    <property type="component" value="Unassembled WGS sequence"/>
</dbReference>
<reference evidence="1 2" key="2">
    <citation type="submission" date="2019-08" db="EMBL/GenBank/DDBJ databases">
        <title>Jejuicoccus antrihumi gen. nov., sp. nov., a new member of the family Dermacoccaceae isolated from a cave.</title>
        <authorList>
            <person name="Schumann P."/>
            <person name="Kim I.S."/>
        </authorList>
    </citation>
    <scope>NUCLEOTIDE SEQUENCE [LARGE SCALE GENOMIC DNA]</scope>
    <source>
        <strain evidence="1 2">C5-26</strain>
    </source>
</reference>
<evidence type="ECO:0000313" key="1">
    <source>
        <dbReference type="EMBL" id="TWP32471.1"/>
    </source>
</evidence>
<reference evidence="1 2" key="1">
    <citation type="submission" date="2019-05" db="EMBL/GenBank/DDBJ databases">
        <authorList>
            <person name="Lee S.D."/>
        </authorList>
    </citation>
    <scope>NUCLEOTIDE SEQUENCE [LARGE SCALE GENOMIC DNA]</scope>
    <source>
        <strain evidence="1 2">C5-26</strain>
    </source>
</reference>
<name>A0A563DRA1_9MICO</name>
<comment type="caution">
    <text evidence="1">The sequence shown here is derived from an EMBL/GenBank/DDBJ whole genome shotgun (WGS) entry which is preliminary data.</text>
</comment>
<proteinExistence type="predicted"/>
<organism evidence="1 2">
    <name type="scientific">Leekyejoonella antrihumi</name>
    <dbReference type="NCBI Taxonomy" id="1660198"/>
    <lineage>
        <taxon>Bacteria</taxon>
        <taxon>Bacillati</taxon>
        <taxon>Actinomycetota</taxon>
        <taxon>Actinomycetes</taxon>
        <taxon>Micrococcales</taxon>
        <taxon>Dermacoccaceae</taxon>
        <taxon>Leekyejoonella</taxon>
    </lineage>
</organism>
<dbReference type="RefSeq" id="WP_146321320.1">
    <property type="nucleotide sequence ID" value="NZ_VCQV01000073.1"/>
</dbReference>
<accession>A0A563DRA1</accession>